<feature type="transmembrane region" description="Helical" evidence="1">
    <location>
        <begin position="49"/>
        <end position="70"/>
    </location>
</feature>
<gene>
    <name evidence="2" type="ORF">ACFQB0_01900</name>
</gene>
<dbReference type="RefSeq" id="WP_386726872.1">
    <property type="nucleotide sequence ID" value="NZ_JBHSTP010000001.1"/>
</dbReference>
<feature type="transmembrane region" description="Helical" evidence="1">
    <location>
        <begin position="136"/>
        <end position="153"/>
    </location>
</feature>
<feature type="transmembrane region" description="Helical" evidence="1">
    <location>
        <begin position="82"/>
        <end position="102"/>
    </location>
</feature>
<proteinExistence type="predicted"/>
<comment type="caution">
    <text evidence="2">The sequence shown here is derived from an EMBL/GenBank/DDBJ whole genome shotgun (WGS) entry which is preliminary data.</text>
</comment>
<evidence type="ECO:0000256" key="1">
    <source>
        <dbReference type="SAM" id="Phobius"/>
    </source>
</evidence>
<dbReference type="Proteomes" id="UP001596306">
    <property type="component" value="Unassembled WGS sequence"/>
</dbReference>
<keyword evidence="3" id="KW-1185">Reference proteome</keyword>
<keyword evidence="1" id="KW-0812">Transmembrane</keyword>
<name>A0ABW1VAB0_9MICO</name>
<keyword evidence="1" id="KW-1133">Transmembrane helix</keyword>
<sequence>MSRGIEENTLGVVVGREHKHRRNNRDFRRSARTVSTTRANQGGLGTRDLGFGMAVCGGIIVVFLLWRFIYQWPAYEQPILSIASWCAMILTITLVLLGVGLSSGGMPSWLFASTLAGAAVAVGLDIAACWGPDQHVYPTAAVAVGSLLLPIVTLRETRQVIAATAVLGGVLTAAALLEVRADPLTLAPDFVVITLAVVPPMLGVAIVRAFRRMVQLELDLVLVQSTVDAPRLAVGMLASEELARLDLDAEQLLNEVAEGRAALPLARGSSSKASSLATQLRLHLIEGRKETWLRNAVMESEFLAPSVTIDDPASLAGLLDPEQRDALLIVIWLLVSDSERRDATVHIEIGPRHPFTAEYPRTLRFPIVLAIRGVPRRRVDLAAWEAMGVVGPHLDSTHNGDLRVEIDCSVDNPADA</sequence>
<feature type="transmembrane region" description="Helical" evidence="1">
    <location>
        <begin position="190"/>
        <end position="210"/>
    </location>
</feature>
<reference evidence="3" key="1">
    <citation type="journal article" date="2019" name="Int. J. Syst. Evol. Microbiol.">
        <title>The Global Catalogue of Microorganisms (GCM) 10K type strain sequencing project: providing services to taxonomists for standard genome sequencing and annotation.</title>
        <authorList>
            <consortium name="The Broad Institute Genomics Platform"/>
            <consortium name="The Broad Institute Genome Sequencing Center for Infectious Disease"/>
            <person name="Wu L."/>
            <person name="Ma J."/>
        </authorList>
    </citation>
    <scope>NUCLEOTIDE SEQUENCE [LARGE SCALE GENOMIC DNA]</scope>
    <source>
        <strain evidence="3">CCUG 43304</strain>
    </source>
</reference>
<evidence type="ECO:0000313" key="2">
    <source>
        <dbReference type="EMBL" id="MFC6354869.1"/>
    </source>
</evidence>
<evidence type="ECO:0000313" key="3">
    <source>
        <dbReference type="Proteomes" id="UP001596306"/>
    </source>
</evidence>
<protein>
    <submittedName>
        <fullName evidence="2">Uncharacterized protein</fullName>
    </submittedName>
</protein>
<feature type="transmembrane region" description="Helical" evidence="1">
    <location>
        <begin position="160"/>
        <end position="178"/>
    </location>
</feature>
<feature type="transmembrane region" description="Helical" evidence="1">
    <location>
        <begin position="109"/>
        <end position="130"/>
    </location>
</feature>
<keyword evidence="1" id="KW-0472">Membrane</keyword>
<dbReference type="EMBL" id="JBHSTP010000001">
    <property type="protein sequence ID" value="MFC6354869.1"/>
    <property type="molecule type" value="Genomic_DNA"/>
</dbReference>
<accession>A0ABW1VAB0</accession>
<organism evidence="2 3">
    <name type="scientific">Luethyella okanaganae</name>
    <dbReference type="NCBI Taxonomy" id="69372"/>
    <lineage>
        <taxon>Bacteria</taxon>
        <taxon>Bacillati</taxon>
        <taxon>Actinomycetota</taxon>
        <taxon>Actinomycetes</taxon>
        <taxon>Micrococcales</taxon>
        <taxon>Microbacteriaceae</taxon>
        <taxon>Luethyella</taxon>
    </lineage>
</organism>